<organism evidence="2 3">
    <name type="scientific">Sulfoacidibacillus ferrooxidans</name>
    <dbReference type="NCBI Taxonomy" id="2005001"/>
    <lineage>
        <taxon>Bacteria</taxon>
        <taxon>Bacillati</taxon>
        <taxon>Bacillota</taxon>
        <taxon>Bacilli</taxon>
        <taxon>Bacillales</taxon>
        <taxon>Alicyclobacillaceae</taxon>
        <taxon>Sulfoacidibacillus</taxon>
    </lineage>
</organism>
<dbReference type="RefSeq" id="WP_241711583.1">
    <property type="nucleotide sequence ID" value="NZ_JALBUF010000001.1"/>
</dbReference>
<keyword evidence="3" id="KW-1185">Reference proteome</keyword>
<feature type="transmembrane region" description="Helical" evidence="1">
    <location>
        <begin position="7"/>
        <end position="27"/>
    </location>
</feature>
<dbReference type="AlphaFoldDB" id="A0A9X2AC66"/>
<keyword evidence="1" id="KW-0812">Transmembrane</keyword>
<evidence type="ECO:0000313" key="3">
    <source>
        <dbReference type="Proteomes" id="UP001139263"/>
    </source>
</evidence>
<comment type="caution">
    <text evidence="2">The sequence shown here is derived from an EMBL/GenBank/DDBJ whole genome shotgun (WGS) entry which is preliminary data.</text>
</comment>
<evidence type="ECO:0000256" key="1">
    <source>
        <dbReference type="SAM" id="Phobius"/>
    </source>
</evidence>
<name>A0A9X2AC66_9BACL</name>
<evidence type="ECO:0000313" key="2">
    <source>
        <dbReference type="EMBL" id="MCI0181960.1"/>
    </source>
</evidence>
<keyword evidence="1" id="KW-0472">Membrane</keyword>
<accession>A0A9X2AC66</accession>
<dbReference type="Proteomes" id="UP001139263">
    <property type="component" value="Unassembled WGS sequence"/>
</dbReference>
<protein>
    <submittedName>
        <fullName evidence="2">HMP/thiamine permease protein YkoE</fullName>
    </submittedName>
</protein>
<proteinExistence type="predicted"/>
<gene>
    <name evidence="2" type="primary">ykoE</name>
    <name evidence="2" type="ORF">MM817_00210</name>
</gene>
<dbReference type="InterPro" id="IPR017195">
    <property type="entry name" value="ABC_thiamin-permease_prd"/>
</dbReference>
<dbReference type="PIRSF" id="PIRSF037394">
    <property type="entry name" value="ABC_thiamine-permease_YkoE_prd"/>
    <property type="match status" value="1"/>
</dbReference>
<dbReference type="EMBL" id="JALBUF010000001">
    <property type="protein sequence ID" value="MCI0181960.1"/>
    <property type="molecule type" value="Genomic_DNA"/>
</dbReference>
<feature type="transmembrane region" description="Helical" evidence="1">
    <location>
        <begin position="39"/>
        <end position="59"/>
    </location>
</feature>
<feature type="transmembrane region" description="Helical" evidence="1">
    <location>
        <begin position="144"/>
        <end position="162"/>
    </location>
</feature>
<keyword evidence="1" id="KW-1133">Transmembrane helix</keyword>
<sequence>MWKLRDIVVAAILSVVCGAIYMGWDWITNPLFASTMSPIVGALVNGLWWIAAGLVPYIIRRPGAAFFSEVVSACVEFMFGSPYSIGAVISGLVQGAGSEAGFAMWRWRRYDWGPMLIAGALGGVGNSIQWFFEYQGNQYSIPVIIGYTVVTMISGAILAGALPKWIGDALLRTGTLRNFEIAKQKRQLSR</sequence>
<feature type="transmembrane region" description="Helical" evidence="1">
    <location>
        <begin position="112"/>
        <end position="132"/>
    </location>
</feature>
<dbReference type="Pfam" id="PF09819">
    <property type="entry name" value="ABC_cobalt"/>
    <property type="match status" value="1"/>
</dbReference>
<reference evidence="2" key="1">
    <citation type="submission" date="2022-03" db="EMBL/GenBank/DDBJ databases">
        <title>Draft Genome Sequence of Firmicute Strain S0AB, a Heterotrophic Iron/Sulfur-Oxidizing Extreme Acidophile.</title>
        <authorList>
            <person name="Vergara E."/>
            <person name="Pakostova E."/>
            <person name="Johnson D.B."/>
            <person name="Holmes D.S."/>
        </authorList>
    </citation>
    <scope>NUCLEOTIDE SEQUENCE</scope>
    <source>
        <strain evidence="2">S0AB</strain>
    </source>
</reference>